<evidence type="ECO:0000313" key="3">
    <source>
        <dbReference type="Proteomes" id="UP000030746"/>
    </source>
</evidence>
<dbReference type="GO" id="GO:0005868">
    <property type="term" value="C:cytoplasmic dynein complex"/>
    <property type="evidence" value="ECO:0007669"/>
    <property type="project" value="TreeGrafter"/>
</dbReference>
<sequence>MAERRELGAKVSSVFDLVKKVAQPCGSSVMSFAYEPHSDDFRPPKKVYYENTFRMEPPEKFRPDKVMPIIERVLSKRLEGVKYDPVECSVLAKTTADEIKTHVKELDFKRYKIISQVTIGEKKDQSIQVSSRFLWDADRDNYASFSYESRSLFATGILFAIYYE</sequence>
<dbReference type="RefSeq" id="XP_009056958.1">
    <property type="nucleotide sequence ID" value="XM_009058710.1"/>
</dbReference>
<dbReference type="EMBL" id="KB202094">
    <property type="protein sequence ID" value="ESO92401.1"/>
    <property type="molecule type" value="Genomic_DNA"/>
</dbReference>
<dbReference type="OrthoDB" id="10248487at2759"/>
<accession>V4AG69</accession>
<dbReference type="GO" id="GO:0005737">
    <property type="term" value="C:cytoplasm"/>
    <property type="evidence" value="ECO:0007669"/>
    <property type="project" value="TreeGrafter"/>
</dbReference>
<dbReference type="AlphaFoldDB" id="V4AG69"/>
<dbReference type="Gene3D" id="3.30.1140.40">
    <property type="entry name" value="Tctex-1"/>
    <property type="match status" value="1"/>
</dbReference>
<proteinExistence type="inferred from homology"/>
<dbReference type="GO" id="GO:0045505">
    <property type="term" value="F:dynein intermediate chain binding"/>
    <property type="evidence" value="ECO:0007669"/>
    <property type="project" value="TreeGrafter"/>
</dbReference>
<keyword evidence="3" id="KW-1185">Reference proteome</keyword>
<dbReference type="CDD" id="cd21451">
    <property type="entry name" value="DLC-like_TCTEX1D"/>
    <property type="match status" value="1"/>
</dbReference>
<dbReference type="OMA" id="YQNTFRL"/>
<dbReference type="GeneID" id="20249166"/>
<protein>
    <submittedName>
        <fullName evidence="2">Uncharacterized protein</fullName>
    </submittedName>
</protein>
<dbReference type="PANTHER" id="PTHR21255:SF65">
    <property type="entry name" value="TCTEX1 DOMAIN-CONTAINING PROTEIN 2"/>
    <property type="match status" value="1"/>
</dbReference>
<evidence type="ECO:0000313" key="2">
    <source>
        <dbReference type="EMBL" id="ESO92401.1"/>
    </source>
</evidence>
<organism evidence="2 3">
    <name type="scientific">Lottia gigantea</name>
    <name type="common">Giant owl limpet</name>
    <dbReference type="NCBI Taxonomy" id="225164"/>
    <lineage>
        <taxon>Eukaryota</taxon>
        <taxon>Metazoa</taxon>
        <taxon>Spiralia</taxon>
        <taxon>Lophotrochozoa</taxon>
        <taxon>Mollusca</taxon>
        <taxon>Gastropoda</taxon>
        <taxon>Patellogastropoda</taxon>
        <taxon>Lottioidea</taxon>
        <taxon>Lottiidae</taxon>
        <taxon>Lottia</taxon>
    </lineage>
</organism>
<reference evidence="2 3" key="1">
    <citation type="journal article" date="2013" name="Nature">
        <title>Insights into bilaterian evolution from three spiralian genomes.</title>
        <authorList>
            <person name="Simakov O."/>
            <person name="Marletaz F."/>
            <person name="Cho S.J."/>
            <person name="Edsinger-Gonzales E."/>
            <person name="Havlak P."/>
            <person name="Hellsten U."/>
            <person name="Kuo D.H."/>
            <person name="Larsson T."/>
            <person name="Lv J."/>
            <person name="Arendt D."/>
            <person name="Savage R."/>
            <person name="Osoegawa K."/>
            <person name="de Jong P."/>
            <person name="Grimwood J."/>
            <person name="Chapman J.A."/>
            <person name="Shapiro H."/>
            <person name="Aerts A."/>
            <person name="Otillar R.P."/>
            <person name="Terry A.Y."/>
            <person name="Boore J.L."/>
            <person name="Grigoriev I.V."/>
            <person name="Lindberg D.R."/>
            <person name="Seaver E.C."/>
            <person name="Weisblat D.A."/>
            <person name="Putnam N.H."/>
            <person name="Rokhsar D.S."/>
        </authorList>
    </citation>
    <scope>NUCLEOTIDE SEQUENCE [LARGE SCALE GENOMIC DNA]</scope>
</reference>
<name>V4AG69_LOTGI</name>
<dbReference type="Proteomes" id="UP000030746">
    <property type="component" value="Unassembled WGS sequence"/>
</dbReference>
<dbReference type="Pfam" id="PF03645">
    <property type="entry name" value="Tctex-1"/>
    <property type="match status" value="1"/>
</dbReference>
<dbReference type="InterPro" id="IPR005334">
    <property type="entry name" value="Tctex-1-like"/>
</dbReference>
<gene>
    <name evidence="2" type="ORF">LOTGIDRAFT_233161</name>
</gene>
<dbReference type="GO" id="GO:0007018">
    <property type="term" value="P:microtubule-based movement"/>
    <property type="evidence" value="ECO:0007669"/>
    <property type="project" value="TreeGrafter"/>
</dbReference>
<dbReference type="CTD" id="20249166"/>
<dbReference type="KEGG" id="lgi:LOTGIDRAFT_233161"/>
<dbReference type="HOGENOM" id="CLU_097204_4_0_1"/>
<dbReference type="PANTHER" id="PTHR21255">
    <property type="entry name" value="T-COMPLEX-ASSOCIATED-TESTIS-EXPRESSED 1/ DYNEIN LIGHT CHAIN"/>
    <property type="match status" value="1"/>
</dbReference>
<dbReference type="STRING" id="225164.V4AG69"/>
<dbReference type="InterPro" id="IPR038586">
    <property type="entry name" value="Tctex-1-like_sf"/>
</dbReference>
<comment type="similarity">
    <text evidence="1">Belongs to the dynein light chain Tctex-type family.</text>
</comment>
<evidence type="ECO:0000256" key="1">
    <source>
        <dbReference type="ARBA" id="ARBA00005361"/>
    </source>
</evidence>